<feature type="non-terminal residue" evidence="3">
    <location>
        <position position="1"/>
    </location>
</feature>
<protein>
    <recommendedName>
        <fullName evidence="2">Leucine-binding protein domain-containing protein</fullName>
    </recommendedName>
</protein>
<dbReference type="PANTHER" id="PTHR30483:SF6">
    <property type="entry name" value="PERIPLASMIC BINDING PROTEIN OF ABC TRANSPORTER FOR NATURAL AMINO ACIDS"/>
    <property type="match status" value="1"/>
</dbReference>
<comment type="caution">
    <text evidence="3">The sequence shown here is derived from an EMBL/GenBank/DDBJ whole genome shotgun (WGS) entry which is preliminary data.</text>
</comment>
<dbReference type="PANTHER" id="PTHR30483">
    <property type="entry name" value="LEUCINE-SPECIFIC-BINDING PROTEIN"/>
    <property type="match status" value="1"/>
</dbReference>
<keyword evidence="1" id="KW-0732">Signal</keyword>
<feature type="domain" description="Leucine-binding protein" evidence="2">
    <location>
        <begin position="5"/>
        <end position="192"/>
    </location>
</feature>
<dbReference type="EMBL" id="BARS01039112">
    <property type="protein sequence ID" value="GAG15532.1"/>
    <property type="molecule type" value="Genomic_DNA"/>
</dbReference>
<evidence type="ECO:0000313" key="3">
    <source>
        <dbReference type="EMBL" id="GAG15532.1"/>
    </source>
</evidence>
<dbReference type="Pfam" id="PF13458">
    <property type="entry name" value="Peripla_BP_6"/>
    <property type="match status" value="1"/>
</dbReference>
<reference evidence="3" key="1">
    <citation type="journal article" date="2014" name="Front. Microbiol.">
        <title>High frequency of phylogenetically diverse reductive dehalogenase-homologous genes in deep subseafloor sedimentary metagenomes.</title>
        <authorList>
            <person name="Kawai M."/>
            <person name="Futagami T."/>
            <person name="Toyoda A."/>
            <person name="Takaki Y."/>
            <person name="Nishi S."/>
            <person name="Hori S."/>
            <person name="Arai W."/>
            <person name="Tsubouchi T."/>
            <person name="Morono Y."/>
            <person name="Uchiyama I."/>
            <person name="Ito T."/>
            <person name="Fujiyama A."/>
            <person name="Inagaki F."/>
            <person name="Takami H."/>
        </authorList>
    </citation>
    <scope>NUCLEOTIDE SEQUENCE</scope>
    <source>
        <strain evidence="3">Expedition CK06-06</strain>
    </source>
</reference>
<dbReference type="AlphaFoldDB" id="X0VWQ5"/>
<organism evidence="3">
    <name type="scientific">marine sediment metagenome</name>
    <dbReference type="NCBI Taxonomy" id="412755"/>
    <lineage>
        <taxon>unclassified sequences</taxon>
        <taxon>metagenomes</taxon>
        <taxon>ecological metagenomes</taxon>
    </lineage>
</organism>
<evidence type="ECO:0000256" key="1">
    <source>
        <dbReference type="ARBA" id="ARBA00022729"/>
    </source>
</evidence>
<dbReference type="SUPFAM" id="SSF53822">
    <property type="entry name" value="Periplasmic binding protein-like I"/>
    <property type="match status" value="1"/>
</dbReference>
<accession>X0VWQ5</accession>
<sequence length="229" mass="25233">KFKGKAIADLAIGDSGKKKFGLMFMNNAFGMALREETVKNLKAQGVEIVTDVVYELNKVDYKAELQRLFAKKPQTIIGTWYAKEGMVSVKQAYEMGLLNVSQVPWYSPEMVSSFATAVKEIPDALEGIKGLTPLPPGVLYVDKFKKKMGRDPITAYAAMNYDALIMIAMAANFANSTDPAAIRDALWKIDDFYRGQSTGGDKRFVGGGVQGFGRYERAIIKGGKIISYK</sequence>
<dbReference type="InterPro" id="IPR051010">
    <property type="entry name" value="BCAA_transport"/>
</dbReference>
<dbReference type="InterPro" id="IPR028082">
    <property type="entry name" value="Peripla_BP_I"/>
</dbReference>
<gene>
    <name evidence="3" type="ORF">S01H1_59774</name>
</gene>
<dbReference type="Gene3D" id="3.40.50.2300">
    <property type="match status" value="1"/>
</dbReference>
<proteinExistence type="predicted"/>
<dbReference type="InterPro" id="IPR028081">
    <property type="entry name" value="Leu-bd"/>
</dbReference>
<evidence type="ECO:0000259" key="2">
    <source>
        <dbReference type="Pfam" id="PF13458"/>
    </source>
</evidence>
<name>X0VWQ5_9ZZZZ</name>